<feature type="compositionally biased region" description="Polar residues" evidence="1">
    <location>
        <begin position="225"/>
        <end position="235"/>
    </location>
</feature>
<feature type="compositionally biased region" description="Acidic residues" evidence="1">
    <location>
        <begin position="181"/>
        <end position="194"/>
    </location>
</feature>
<keyword evidence="3" id="KW-1185">Reference proteome</keyword>
<feature type="compositionally biased region" description="Acidic residues" evidence="1">
    <location>
        <begin position="283"/>
        <end position="304"/>
    </location>
</feature>
<feature type="compositionally biased region" description="Basic and acidic residues" evidence="1">
    <location>
        <begin position="67"/>
        <end position="82"/>
    </location>
</feature>
<evidence type="ECO:0000313" key="3">
    <source>
        <dbReference type="Proteomes" id="UP000827092"/>
    </source>
</evidence>
<organism evidence="2 3">
    <name type="scientific">Oedothorax gibbosus</name>
    <dbReference type="NCBI Taxonomy" id="931172"/>
    <lineage>
        <taxon>Eukaryota</taxon>
        <taxon>Metazoa</taxon>
        <taxon>Ecdysozoa</taxon>
        <taxon>Arthropoda</taxon>
        <taxon>Chelicerata</taxon>
        <taxon>Arachnida</taxon>
        <taxon>Araneae</taxon>
        <taxon>Araneomorphae</taxon>
        <taxon>Entelegynae</taxon>
        <taxon>Araneoidea</taxon>
        <taxon>Linyphiidae</taxon>
        <taxon>Erigoninae</taxon>
        <taxon>Oedothorax</taxon>
    </lineage>
</organism>
<dbReference type="Proteomes" id="UP000827092">
    <property type="component" value="Unassembled WGS sequence"/>
</dbReference>
<protein>
    <submittedName>
        <fullName evidence="2">Uncharacterized protein</fullName>
    </submittedName>
</protein>
<dbReference type="AlphaFoldDB" id="A0AAV6UNF2"/>
<feature type="compositionally biased region" description="Basic and acidic residues" evidence="1">
    <location>
        <begin position="244"/>
        <end position="255"/>
    </location>
</feature>
<accession>A0AAV6UNF2</accession>
<feature type="compositionally biased region" description="Basic residues" evidence="1">
    <location>
        <begin position="431"/>
        <end position="443"/>
    </location>
</feature>
<feature type="region of interest" description="Disordered" evidence="1">
    <location>
        <begin position="281"/>
        <end position="308"/>
    </location>
</feature>
<sequence length="479" mass="53192">MASIGRWLYRQFAKCLSCLKLAETDEKEAEGYPQDLNPFENDAEEDIRMEKEYQDDLNPFASEEDENKNPNEKDEKVEKREQEDESLNPFASDNEEYPEELNPFADVADQAPVNQTATTLQYELTAPNSKGSLSVSFPGSEKTGDGKEESQKKEDDYPESLNPFASEDEENGYPDALNPFAEDEESEQDIEYPEELNPFAHEEDYEADPATVNQSSASLVPEQNPPATNGYSSTVPLPDEEKAEDGKNESERHDDEYTDSLNPFASEDEEDVYPEQLNPFAHEEDDEAAIEDGENEQYDDDYPEELNPFAHENQYSPKIEDAQQVTAAINDSSSTVPLAKVKKAKSMKKYRAPGPPVILSIVKNEESAPKVSEISGSVPVIYKAEDYDEALNPFASEDEENIDDTAGNLSSLAQLTVATTDGSSSANVASKNRKKVKSLKKRRAPEPPVIESKDSVSSDIKSNQPCASSCHPGTKESED</sequence>
<dbReference type="EMBL" id="JAFNEN010000341">
    <property type="protein sequence ID" value="KAG8185259.1"/>
    <property type="molecule type" value="Genomic_DNA"/>
</dbReference>
<gene>
    <name evidence="2" type="ORF">JTE90_023872</name>
</gene>
<feature type="compositionally biased region" description="Polar residues" evidence="1">
    <location>
        <begin position="112"/>
        <end position="137"/>
    </location>
</feature>
<feature type="compositionally biased region" description="Basic and acidic residues" evidence="1">
    <location>
        <begin position="142"/>
        <end position="155"/>
    </location>
</feature>
<proteinExistence type="predicted"/>
<evidence type="ECO:0000313" key="2">
    <source>
        <dbReference type="EMBL" id="KAG8185259.1"/>
    </source>
</evidence>
<evidence type="ECO:0000256" key="1">
    <source>
        <dbReference type="SAM" id="MobiDB-lite"/>
    </source>
</evidence>
<feature type="region of interest" description="Disordered" evidence="1">
    <location>
        <begin position="419"/>
        <end position="479"/>
    </location>
</feature>
<name>A0AAV6UNF2_9ARAC</name>
<reference evidence="2 3" key="1">
    <citation type="journal article" date="2022" name="Nat. Ecol. Evol.">
        <title>A masculinizing supergene underlies an exaggerated male reproductive morph in a spider.</title>
        <authorList>
            <person name="Hendrickx F."/>
            <person name="De Corte Z."/>
            <person name="Sonet G."/>
            <person name="Van Belleghem S.M."/>
            <person name="Kostlbacher S."/>
            <person name="Vangestel C."/>
        </authorList>
    </citation>
    <scope>NUCLEOTIDE SEQUENCE [LARGE SCALE GENOMIC DNA]</scope>
    <source>
        <strain evidence="2">W744_W776</strain>
    </source>
</reference>
<comment type="caution">
    <text evidence="2">The sequence shown here is derived from an EMBL/GenBank/DDBJ whole genome shotgun (WGS) entry which is preliminary data.</text>
</comment>
<feature type="compositionally biased region" description="Polar residues" evidence="1">
    <location>
        <begin position="457"/>
        <end position="467"/>
    </location>
</feature>
<feature type="region of interest" description="Disordered" evidence="1">
    <location>
        <begin position="26"/>
        <end position="269"/>
    </location>
</feature>
<feature type="compositionally biased region" description="Polar residues" evidence="1">
    <location>
        <begin position="419"/>
        <end position="430"/>
    </location>
</feature>